<evidence type="ECO:0000259" key="8">
    <source>
        <dbReference type="Pfam" id="PF03458"/>
    </source>
</evidence>
<keyword evidence="6 7" id="KW-0472">Membrane</keyword>
<dbReference type="PANTHER" id="PTHR30506">
    <property type="entry name" value="INNER MEMBRANE PROTEIN"/>
    <property type="match status" value="1"/>
</dbReference>
<dbReference type="AlphaFoldDB" id="A0A0A2WPX9"/>
<evidence type="ECO:0000256" key="2">
    <source>
        <dbReference type="ARBA" id="ARBA00008193"/>
    </source>
</evidence>
<feature type="transmembrane region" description="Helical" evidence="7">
    <location>
        <begin position="143"/>
        <end position="165"/>
    </location>
</feature>
<proteinExistence type="inferred from homology"/>
<feature type="transmembrane region" description="Helical" evidence="7">
    <location>
        <begin position="110"/>
        <end position="131"/>
    </location>
</feature>
<dbReference type="PANTHER" id="PTHR30506:SF3">
    <property type="entry name" value="UPF0126 INNER MEMBRANE PROTEIN YADS-RELATED"/>
    <property type="match status" value="1"/>
</dbReference>
<evidence type="ECO:0000256" key="4">
    <source>
        <dbReference type="ARBA" id="ARBA00022692"/>
    </source>
</evidence>
<dbReference type="Pfam" id="PF03458">
    <property type="entry name" value="Gly_transporter"/>
    <property type="match status" value="2"/>
</dbReference>
<dbReference type="InterPro" id="IPR005115">
    <property type="entry name" value="Gly_transporter"/>
</dbReference>
<dbReference type="EMBL" id="JPSL02000038">
    <property type="protein sequence ID" value="KGQ21883.2"/>
    <property type="molecule type" value="Genomic_DNA"/>
</dbReference>
<keyword evidence="5 7" id="KW-1133">Transmembrane helix</keyword>
<evidence type="ECO:0000256" key="5">
    <source>
        <dbReference type="ARBA" id="ARBA00022989"/>
    </source>
</evidence>
<comment type="subcellular location">
    <subcellularLocation>
        <location evidence="1">Cell membrane</location>
        <topology evidence="1">Multi-pass membrane protein</topology>
    </subcellularLocation>
</comment>
<gene>
    <name evidence="9" type="ORF">THFILI_04475</name>
</gene>
<dbReference type="STRING" id="276.THFILI_04475"/>
<protein>
    <submittedName>
        <fullName evidence="9">Membrane protein</fullName>
    </submittedName>
</protein>
<organism evidence="9 10">
    <name type="scientific">Thermus filiformis</name>
    <dbReference type="NCBI Taxonomy" id="276"/>
    <lineage>
        <taxon>Bacteria</taxon>
        <taxon>Thermotogati</taxon>
        <taxon>Deinococcota</taxon>
        <taxon>Deinococci</taxon>
        <taxon>Thermales</taxon>
        <taxon>Thermaceae</taxon>
        <taxon>Thermus</taxon>
    </lineage>
</organism>
<name>A0A0A2WPX9_THEFI</name>
<dbReference type="Proteomes" id="UP000030364">
    <property type="component" value="Unassembled WGS sequence"/>
</dbReference>
<reference evidence="9 10" key="1">
    <citation type="journal article" date="2015" name="Genome Announc.">
        <title>Draft Genome Sequence of the Thermophile Thermus filiformis ATCC 43280, Producer of Carotenoid-(Di)glucoside-Branched Fatty Acid (Di)esters and Source of Hyperthermostable Enzymes of Biotechnological Interest.</title>
        <authorList>
            <person name="Mandelli F."/>
            <person name="Oliveira Ramires B."/>
            <person name="Couger M.B."/>
            <person name="Paixao D.A."/>
            <person name="Camilo C.M."/>
            <person name="Polikarpov I."/>
            <person name="Prade R."/>
            <person name="Riano-Pachon D.M."/>
            <person name="Squina F.M."/>
        </authorList>
    </citation>
    <scope>NUCLEOTIDE SEQUENCE [LARGE SCALE GENOMIC DNA]</scope>
    <source>
        <strain evidence="9 10">ATCC 43280</strain>
    </source>
</reference>
<dbReference type="RefSeq" id="WP_045246123.1">
    <property type="nucleotide sequence ID" value="NZ_JPSL02000038.1"/>
</dbReference>
<feature type="domain" description="Glycine transporter" evidence="8">
    <location>
        <begin position="6"/>
        <end position="76"/>
    </location>
</feature>
<evidence type="ECO:0000256" key="7">
    <source>
        <dbReference type="SAM" id="Phobius"/>
    </source>
</evidence>
<keyword evidence="10" id="KW-1185">Reference proteome</keyword>
<feature type="domain" description="Glycine transporter" evidence="8">
    <location>
        <begin position="90"/>
        <end position="165"/>
    </location>
</feature>
<keyword evidence="3" id="KW-1003">Cell membrane</keyword>
<comment type="similarity">
    <text evidence="2">Belongs to the UPF0126 family.</text>
</comment>
<evidence type="ECO:0000256" key="6">
    <source>
        <dbReference type="ARBA" id="ARBA00023136"/>
    </source>
</evidence>
<evidence type="ECO:0000256" key="1">
    <source>
        <dbReference type="ARBA" id="ARBA00004651"/>
    </source>
</evidence>
<evidence type="ECO:0000256" key="3">
    <source>
        <dbReference type="ARBA" id="ARBA00022475"/>
    </source>
</evidence>
<evidence type="ECO:0000313" key="9">
    <source>
        <dbReference type="EMBL" id="KGQ21883.2"/>
    </source>
</evidence>
<dbReference type="OrthoDB" id="9791874at2"/>
<evidence type="ECO:0000313" key="10">
    <source>
        <dbReference type="Proteomes" id="UP000030364"/>
    </source>
</evidence>
<sequence>MVEALVWLGTWVFALSGALKGVEKGFDLLGVLVLATVTAVGGGSIRDVLVGTLPPRALTHEPLLWSVALVGLLTFRFHPRVQALERPLYYLDTLGLGLFAALGAERGISAGLGPFGVALAGALSGVGGGVLRDLLAGEVPVILYRAGDLYASAALLGAFVVYVLHPLSPEGALLAGSLATVFLRVFGRRLGLRLPTPRG</sequence>
<dbReference type="GO" id="GO:0005886">
    <property type="term" value="C:plasma membrane"/>
    <property type="evidence" value="ECO:0007669"/>
    <property type="project" value="UniProtKB-SubCell"/>
</dbReference>
<comment type="caution">
    <text evidence="9">The sequence shown here is derived from an EMBL/GenBank/DDBJ whole genome shotgun (WGS) entry which is preliminary data.</text>
</comment>
<accession>A0A0A2WPX9</accession>
<keyword evidence="4 7" id="KW-0812">Transmembrane</keyword>